<feature type="compositionally biased region" description="Basic and acidic residues" evidence="1">
    <location>
        <begin position="43"/>
        <end position="52"/>
    </location>
</feature>
<gene>
    <name evidence="3" type="ORF">PSFLO_05748</name>
</gene>
<evidence type="ECO:0000313" key="3">
    <source>
        <dbReference type="EMBL" id="SPO40266.1"/>
    </source>
</evidence>
<feature type="compositionally biased region" description="Low complexity" evidence="1">
    <location>
        <begin position="466"/>
        <end position="486"/>
    </location>
</feature>
<organism evidence="3 4">
    <name type="scientific">Pseudozyma flocculosa</name>
    <dbReference type="NCBI Taxonomy" id="84751"/>
    <lineage>
        <taxon>Eukaryota</taxon>
        <taxon>Fungi</taxon>
        <taxon>Dikarya</taxon>
        <taxon>Basidiomycota</taxon>
        <taxon>Ustilaginomycotina</taxon>
        <taxon>Ustilaginomycetes</taxon>
        <taxon>Ustilaginales</taxon>
        <taxon>Ustilaginaceae</taxon>
        <taxon>Pseudozyma</taxon>
    </lineage>
</organism>
<dbReference type="SUPFAM" id="SSF52087">
    <property type="entry name" value="CRAL/TRIO domain"/>
    <property type="match status" value="1"/>
</dbReference>
<dbReference type="InterPro" id="IPR052432">
    <property type="entry name" value="PITP/CRAL-TRIO"/>
</dbReference>
<reference evidence="3 4" key="1">
    <citation type="submission" date="2018-03" db="EMBL/GenBank/DDBJ databases">
        <authorList>
            <person name="Guldener U."/>
        </authorList>
    </citation>
    <scope>NUCLEOTIDE SEQUENCE [LARGE SCALE GENOMIC DNA]</scope>
    <source>
        <strain evidence="3 4">DAOM196992</strain>
    </source>
</reference>
<dbReference type="Gene3D" id="3.40.525.10">
    <property type="entry name" value="CRAL-TRIO lipid binding domain"/>
    <property type="match status" value="1"/>
</dbReference>
<sequence length="629" mass="68949">MVTEIPQKDIEIQEGYVGNLTQEQEVKLRELWTKFFETCDQAADKGDPEAAARRKAAGGDLGGWDEKKSGPEGAGIPKDDAAKDELKAREEQAALDELLNQYGGAALRDTFWKFVKADNPDTDVLRFLRARKWDVSRAFAMMAGCMKWRLDNDVESLVENGDLGNASIEKFLDQQRSGKTYALGTTDNEQPICYIHVKKHLTWGQPGASMSKYVIYAMESFRLLMVPPNDKVVLLFDLTGFGLRNMDWNCILFIVKCLEAYYPESLGTLYIHNAPWIFSGIWKLLGPMLDPAVRSKVKFTKKPADIELVPKERLAAIMGGDNVKEFEFVEPVEGENAKVHDQEGRKRVEDAYMAHAKEYEDVTRKWIQTQGQDNDVVRQRDLLVKKLRLAYFEMDPYVRGLTVYHRNGVLDGQGIVTWEYEHKDGELFRHIVGKKYCAEALRMQIKDIEGGADPVEAEEKAEKQVSPANAAGDGAPANTTAAAATDDGKTTSAAVAAGGVAGGAALTGVALDTPHDEEFHEVTEAPKDAARRAVDADTDKVQQHDAHAAKAIEAALAKDDKRDAEKKANGGAASITTQDVDSTDTSATAVHDDAGAGAGSKMSKTGGSIKKKTFSMGSKLKAVVSPNKA</sequence>
<evidence type="ECO:0000259" key="2">
    <source>
        <dbReference type="PROSITE" id="PS50191"/>
    </source>
</evidence>
<dbReference type="PANTHER" id="PTHR46590:SF1">
    <property type="entry name" value="PHOSPHATIDYLINOSITOL TRANSFER PROTEIN CSR1"/>
    <property type="match status" value="1"/>
</dbReference>
<feature type="compositionally biased region" description="Basic and acidic residues" evidence="1">
    <location>
        <begin position="524"/>
        <end position="568"/>
    </location>
</feature>
<evidence type="ECO:0000313" key="4">
    <source>
        <dbReference type="Proteomes" id="UP000323386"/>
    </source>
</evidence>
<dbReference type="InterPro" id="IPR036865">
    <property type="entry name" value="CRAL-TRIO_dom_sf"/>
</dbReference>
<dbReference type="CDD" id="cd00170">
    <property type="entry name" value="SEC14"/>
    <property type="match status" value="1"/>
</dbReference>
<dbReference type="Proteomes" id="UP000323386">
    <property type="component" value="Unassembled WGS sequence"/>
</dbReference>
<feature type="compositionally biased region" description="Polar residues" evidence="1">
    <location>
        <begin position="574"/>
        <end position="588"/>
    </location>
</feature>
<name>A0A5C3F885_9BASI</name>
<dbReference type="PANTHER" id="PTHR46590">
    <property type="entry name" value="PHOSPHATIDYLINOSITOL TRANSFER PROTEIN CSR1-RELATED"/>
    <property type="match status" value="1"/>
</dbReference>
<dbReference type="Pfam" id="PF03765">
    <property type="entry name" value="CRAL_TRIO_N"/>
    <property type="match status" value="1"/>
</dbReference>
<feature type="domain" description="CRAL-TRIO" evidence="2">
    <location>
        <begin position="168"/>
        <end position="326"/>
    </location>
</feature>
<dbReference type="SMART" id="SM00516">
    <property type="entry name" value="SEC14"/>
    <property type="match status" value="1"/>
</dbReference>
<feature type="region of interest" description="Disordered" evidence="1">
    <location>
        <begin position="454"/>
        <end position="486"/>
    </location>
</feature>
<evidence type="ECO:0000256" key="1">
    <source>
        <dbReference type="SAM" id="MobiDB-lite"/>
    </source>
</evidence>
<dbReference type="EMBL" id="OOIP01000018">
    <property type="protein sequence ID" value="SPO40266.1"/>
    <property type="molecule type" value="Genomic_DNA"/>
</dbReference>
<feature type="region of interest" description="Disordered" evidence="1">
    <location>
        <begin position="43"/>
        <end position="79"/>
    </location>
</feature>
<feature type="region of interest" description="Disordered" evidence="1">
    <location>
        <begin position="524"/>
        <end position="629"/>
    </location>
</feature>
<dbReference type="Pfam" id="PF00650">
    <property type="entry name" value="CRAL_TRIO"/>
    <property type="match status" value="1"/>
</dbReference>
<protein>
    <submittedName>
        <fullName evidence="3">Related to CSR1 - phosphatidylinositol transfer protein</fullName>
    </submittedName>
</protein>
<dbReference type="AlphaFoldDB" id="A0A5C3F885"/>
<dbReference type="OrthoDB" id="43460at2759"/>
<dbReference type="InterPro" id="IPR011074">
    <property type="entry name" value="CRAL/TRIO_N_dom"/>
</dbReference>
<dbReference type="SMART" id="SM01100">
    <property type="entry name" value="CRAL_TRIO_N"/>
    <property type="match status" value="1"/>
</dbReference>
<accession>A0A5C3F885</accession>
<dbReference type="SUPFAM" id="SSF46938">
    <property type="entry name" value="CRAL/TRIO N-terminal domain"/>
    <property type="match status" value="1"/>
</dbReference>
<dbReference type="InterPro" id="IPR036273">
    <property type="entry name" value="CRAL/TRIO_N_dom_sf"/>
</dbReference>
<proteinExistence type="predicted"/>
<keyword evidence="4" id="KW-1185">Reference proteome</keyword>
<dbReference type="PROSITE" id="PS50191">
    <property type="entry name" value="CRAL_TRIO"/>
    <property type="match status" value="1"/>
</dbReference>
<dbReference type="InterPro" id="IPR001251">
    <property type="entry name" value="CRAL-TRIO_dom"/>
</dbReference>